<dbReference type="GO" id="GO:0046872">
    <property type="term" value="F:metal ion binding"/>
    <property type="evidence" value="ECO:0007669"/>
    <property type="project" value="UniProtKB-KW"/>
</dbReference>
<feature type="transmembrane region" description="Helical" evidence="7">
    <location>
        <begin position="284"/>
        <end position="307"/>
    </location>
</feature>
<keyword evidence="3 6" id="KW-0378">Hydrolase</keyword>
<dbReference type="InterPro" id="IPR052173">
    <property type="entry name" value="Beta-lactam_resp_regulator"/>
</dbReference>
<name>A0A4R6KG86_9ACTN</name>
<reference evidence="9 10" key="1">
    <citation type="submission" date="2019-03" db="EMBL/GenBank/DDBJ databases">
        <title>Genomic Encyclopedia of Type Strains, Phase III (KMG-III): the genomes of soil and plant-associated and newly described type strains.</title>
        <authorList>
            <person name="Whitman W."/>
        </authorList>
    </citation>
    <scope>NUCLEOTIDE SEQUENCE [LARGE SCALE GENOMIC DNA]</scope>
    <source>
        <strain evidence="9 10">VKM Ac-2527</strain>
    </source>
</reference>
<comment type="cofactor">
    <cofactor evidence="6">
        <name>Zn(2+)</name>
        <dbReference type="ChEBI" id="CHEBI:29105"/>
    </cofactor>
    <text evidence="6">Binds 1 zinc ion per subunit.</text>
</comment>
<dbReference type="PANTHER" id="PTHR34978:SF3">
    <property type="entry name" value="SLR0241 PROTEIN"/>
    <property type="match status" value="1"/>
</dbReference>
<evidence type="ECO:0000313" key="10">
    <source>
        <dbReference type="Proteomes" id="UP000295388"/>
    </source>
</evidence>
<dbReference type="RefSeq" id="WP_133800889.1">
    <property type="nucleotide sequence ID" value="NZ_SNWQ01000007.1"/>
</dbReference>
<evidence type="ECO:0000256" key="3">
    <source>
        <dbReference type="ARBA" id="ARBA00022801"/>
    </source>
</evidence>
<evidence type="ECO:0000313" key="9">
    <source>
        <dbReference type="EMBL" id="TDO48459.1"/>
    </source>
</evidence>
<comment type="similarity">
    <text evidence="6">Belongs to the peptidase M48 family.</text>
</comment>
<dbReference type="GO" id="GO:0004222">
    <property type="term" value="F:metalloendopeptidase activity"/>
    <property type="evidence" value="ECO:0007669"/>
    <property type="project" value="InterPro"/>
</dbReference>
<gene>
    <name evidence="9" type="ORF">EV643_10788</name>
</gene>
<proteinExistence type="inferred from homology"/>
<sequence length="325" mass="35290">MSAFVAAVLIMYCVLLGRGADRFLSRSAWCREHPHQALRLWQACGIGTLSALAGAGLVVAHDIWEHLVVWLFHADKRSVHHLYAAHESVSPWWNTTAAIIALLIAGIVLDAVRRSIATARIRARHRLLVRVCGRPTGEPDLYLLDVPEVAAYCVPGPRRSGRVIVTSASRELLTDEEMTATVEHERAHLDQRHHAKILVAETVTRLLAPLGLLRNYATQIHQLTEMAADDRAAKRCGAETVARALLRIGSAGGPAPGASPFLAMAGSLTAERIRRLLQPRRRAVRYPSIIVTCVVMAFGLVPFGLVVGPAASLAGTHHCAAACRN</sequence>
<dbReference type="OrthoDB" id="9785340at2"/>
<keyword evidence="4 6" id="KW-0862">Zinc</keyword>
<keyword evidence="7" id="KW-1133">Transmembrane helix</keyword>
<evidence type="ECO:0000259" key="8">
    <source>
        <dbReference type="Pfam" id="PF01435"/>
    </source>
</evidence>
<evidence type="ECO:0000256" key="5">
    <source>
        <dbReference type="ARBA" id="ARBA00023049"/>
    </source>
</evidence>
<dbReference type="AlphaFoldDB" id="A0A4R6KG86"/>
<keyword evidence="2" id="KW-0479">Metal-binding</keyword>
<keyword evidence="5 6" id="KW-0482">Metalloprotease</keyword>
<dbReference type="EMBL" id="SNWQ01000007">
    <property type="protein sequence ID" value="TDO48459.1"/>
    <property type="molecule type" value="Genomic_DNA"/>
</dbReference>
<feature type="domain" description="Peptidase M48" evidence="8">
    <location>
        <begin position="119"/>
        <end position="208"/>
    </location>
</feature>
<evidence type="ECO:0000256" key="7">
    <source>
        <dbReference type="SAM" id="Phobius"/>
    </source>
</evidence>
<evidence type="ECO:0000256" key="2">
    <source>
        <dbReference type="ARBA" id="ARBA00022723"/>
    </source>
</evidence>
<feature type="transmembrane region" description="Helical" evidence="7">
    <location>
        <begin position="92"/>
        <end position="112"/>
    </location>
</feature>
<accession>A0A4R6KG86</accession>
<keyword evidence="1 6" id="KW-0645">Protease</keyword>
<dbReference type="Gene3D" id="3.30.2010.10">
    <property type="entry name" value="Metalloproteases ('zincins'), catalytic domain"/>
    <property type="match status" value="1"/>
</dbReference>
<protein>
    <submittedName>
        <fullName evidence="9">Zn-dependent protease with chaperone function</fullName>
    </submittedName>
</protein>
<dbReference type="GO" id="GO:0006508">
    <property type="term" value="P:proteolysis"/>
    <property type="evidence" value="ECO:0007669"/>
    <property type="project" value="UniProtKB-KW"/>
</dbReference>
<keyword evidence="7" id="KW-0812">Transmembrane</keyword>
<evidence type="ECO:0000256" key="6">
    <source>
        <dbReference type="RuleBase" id="RU003983"/>
    </source>
</evidence>
<dbReference type="CDD" id="cd07326">
    <property type="entry name" value="M56_BlaR1_MecR1_like"/>
    <property type="match status" value="1"/>
</dbReference>
<dbReference type="Proteomes" id="UP000295388">
    <property type="component" value="Unassembled WGS sequence"/>
</dbReference>
<evidence type="ECO:0000256" key="4">
    <source>
        <dbReference type="ARBA" id="ARBA00022833"/>
    </source>
</evidence>
<keyword evidence="7" id="KW-0472">Membrane</keyword>
<dbReference type="InterPro" id="IPR001915">
    <property type="entry name" value="Peptidase_M48"/>
</dbReference>
<keyword evidence="10" id="KW-1185">Reference proteome</keyword>
<comment type="caution">
    <text evidence="9">The sequence shown here is derived from an EMBL/GenBank/DDBJ whole genome shotgun (WGS) entry which is preliminary data.</text>
</comment>
<organism evidence="9 10">
    <name type="scientific">Kribbella caucasensis</name>
    <dbReference type="NCBI Taxonomy" id="2512215"/>
    <lineage>
        <taxon>Bacteria</taxon>
        <taxon>Bacillati</taxon>
        <taxon>Actinomycetota</taxon>
        <taxon>Actinomycetes</taxon>
        <taxon>Propionibacteriales</taxon>
        <taxon>Kribbellaceae</taxon>
        <taxon>Kribbella</taxon>
    </lineage>
</organism>
<dbReference type="Pfam" id="PF01435">
    <property type="entry name" value="Peptidase_M48"/>
    <property type="match status" value="1"/>
</dbReference>
<dbReference type="PANTHER" id="PTHR34978">
    <property type="entry name" value="POSSIBLE SENSOR-TRANSDUCER PROTEIN BLAR"/>
    <property type="match status" value="1"/>
</dbReference>
<evidence type="ECO:0000256" key="1">
    <source>
        <dbReference type="ARBA" id="ARBA00022670"/>
    </source>
</evidence>